<dbReference type="RefSeq" id="WP_277103554.1">
    <property type="nucleotide sequence ID" value="NZ_BAAAJS010000069.1"/>
</dbReference>
<evidence type="ECO:0000313" key="3">
    <source>
        <dbReference type="Proteomes" id="UP001183619"/>
    </source>
</evidence>
<evidence type="ECO:0000259" key="1">
    <source>
        <dbReference type="Pfam" id="PF13274"/>
    </source>
</evidence>
<proteinExistence type="predicted"/>
<evidence type="ECO:0000313" key="2">
    <source>
        <dbReference type="EMBL" id="MDR7355984.1"/>
    </source>
</evidence>
<organism evidence="2 3">
    <name type="scientific">Corynebacterium felinum</name>
    <dbReference type="NCBI Taxonomy" id="131318"/>
    <lineage>
        <taxon>Bacteria</taxon>
        <taxon>Bacillati</taxon>
        <taxon>Actinomycetota</taxon>
        <taxon>Actinomycetes</taxon>
        <taxon>Mycobacteriales</taxon>
        <taxon>Corynebacteriaceae</taxon>
        <taxon>Corynebacterium</taxon>
    </lineage>
</organism>
<dbReference type="EMBL" id="JAVDYF010000001">
    <property type="protein sequence ID" value="MDR7355984.1"/>
    <property type="molecule type" value="Genomic_DNA"/>
</dbReference>
<gene>
    <name evidence="2" type="ORF">J2S37_002522</name>
</gene>
<accession>A0ABU2BF34</accession>
<sequence length="157" mass="18638">MKQYSARDIAEWFVAWAEEIEDAELSSLQLQKLLYYAKAHVMRQHHGMSLFSDRMEAWSNGPVIPSLFNELRTFENRPIDSSRFVSPDFDWDNFREVEKDLVEVWDKYGGYCSWVLRNMTREEDPWRKNFTTDSQPIEIPDADLKELLGHVGNKVFR</sequence>
<dbReference type="Pfam" id="PF13274">
    <property type="entry name" value="SocA_Panacea"/>
    <property type="match status" value="1"/>
</dbReference>
<dbReference type="Proteomes" id="UP001183619">
    <property type="component" value="Unassembled WGS sequence"/>
</dbReference>
<keyword evidence="3" id="KW-1185">Reference proteome</keyword>
<reference evidence="2 3" key="1">
    <citation type="submission" date="2023-07" db="EMBL/GenBank/DDBJ databases">
        <title>Sequencing the genomes of 1000 actinobacteria strains.</title>
        <authorList>
            <person name="Klenk H.-P."/>
        </authorList>
    </citation>
    <scope>NUCLEOTIDE SEQUENCE [LARGE SCALE GENOMIC DNA]</scope>
    <source>
        <strain evidence="2 3">DSM 44508</strain>
    </source>
</reference>
<name>A0ABU2BF34_9CORY</name>
<feature type="domain" description="Antitoxin SocA-like Panacea" evidence="1">
    <location>
        <begin position="30"/>
        <end position="126"/>
    </location>
</feature>
<comment type="caution">
    <text evidence="2">The sequence shown here is derived from an EMBL/GenBank/DDBJ whole genome shotgun (WGS) entry which is preliminary data.</text>
</comment>
<protein>
    <submittedName>
        <fullName evidence="2">Phage-associated protein</fullName>
    </submittedName>
</protein>
<dbReference type="InterPro" id="IPR025272">
    <property type="entry name" value="SocA_Panacea"/>
</dbReference>